<evidence type="ECO:0000256" key="3">
    <source>
        <dbReference type="ARBA" id="ARBA00022574"/>
    </source>
</evidence>
<accession>A0AAV7KDY3</accession>
<feature type="repeat" description="WD" evidence="9">
    <location>
        <begin position="132"/>
        <end position="154"/>
    </location>
</feature>
<reference evidence="10 11" key="1">
    <citation type="journal article" date="2023" name="BMC Biol.">
        <title>The compact genome of the sponge Oopsacas minuta (Hexactinellida) is lacking key metazoan core genes.</title>
        <authorList>
            <person name="Santini S."/>
            <person name="Schenkelaars Q."/>
            <person name="Jourda C."/>
            <person name="Duchesne M."/>
            <person name="Belahbib H."/>
            <person name="Rocher C."/>
            <person name="Selva M."/>
            <person name="Riesgo A."/>
            <person name="Vervoort M."/>
            <person name="Leys S.P."/>
            <person name="Kodjabachian L."/>
            <person name="Le Bivic A."/>
            <person name="Borchiellini C."/>
            <person name="Claverie J.M."/>
            <person name="Renard E."/>
        </authorList>
    </citation>
    <scope>NUCLEOTIDE SEQUENCE [LARGE SCALE GENOMIC DNA]</scope>
    <source>
        <strain evidence="10">SPO-2</strain>
    </source>
</reference>
<evidence type="ECO:0000256" key="4">
    <source>
        <dbReference type="ARBA" id="ARBA00022703"/>
    </source>
</evidence>
<keyword evidence="2" id="KW-0963">Cytoplasm</keyword>
<keyword evidence="3 9" id="KW-0853">WD repeat</keyword>
<comment type="function">
    <text evidence="6">Key assembly factor specifically required for the stability of axonemal dynein heavy chains in cytoplasm.</text>
</comment>
<keyword evidence="11" id="KW-1185">Reference proteome</keyword>
<dbReference type="SUPFAM" id="SSF50978">
    <property type="entry name" value="WD40 repeat-like"/>
    <property type="match status" value="1"/>
</dbReference>
<gene>
    <name evidence="10" type="ORF">LOD99_14791</name>
</gene>
<organism evidence="10 11">
    <name type="scientific">Oopsacas minuta</name>
    <dbReference type="NCBI Taxonomy" id="111878"/>
    <lineage>
        <taxon>Eukaryota</taxon>
        <taxon>Metazoa</taxon>
        <taxon>Porifera</taxon>
        <taxon>Hexactinellida</taxon>
        <taxon>Hexasterophora</taxon>
        <taxon>Lyssacinosida</taxon>
        <taxon>Leucopsacidae</taxon>
        <taxon>Oopsacas</taxon>
    </lineage>
</organism>
<dbReference type="InterPro" id="IPR019775">
    <property type="entry name" value="WD40_repeat_CS"/>
</dbReference>
<sequence length="357" mass="39856">MSTWEKPQIIVHIHKSLNFTVYDTKWIPSSAKCVVLGSHPRGTGAIQIYEVNKGELKLIVQTEKKSSFKCGTFGASSLHQRHLATGDFDGRLATWDLERLDYPVYSVKAHEGIINAIDGCGGVGIGNGAPEIVTGSRDGSVKVWDVRQKNNPVACMEPAKGEARRDCWAVAMGNSHNNEERFVCSGYDNGDVKMFDLRNLSLFWENNLKNGVCGLQFDRTDIIKNKLVAVTLEGKYHIYDLRTFNEAKGFASLVEKAHESTIWSVKHLPQNRDIFATTGGNGTVNIWKYNYPPKRFKKNEDETEEGVMGSVTALQNIHLSDQPISTLDWNNDKEGLFVCPSFDQSVRVCIVTKLNVV</sequence>
<evidence type="ECO:0000256" key="6">
    <source>
        <dbReference type="ARBA" id="ARBA00037430"/>
    </source>
</evidence>
<dbReference type="SMART" id="SM00320">
    <property type="entry name" value="WD40"/>
    <property type="match status" value="5"/>
</dbReference>
<keyword evidence="4" id="KW-0053">Apoptosis</keyword>
<dbReference type="GO" id="GO:0006915">
    <property type="term" value="P:apoptotic process"/>
    <property type="evidence" value="ECO:0007669"/>
    <property type="project" value="UniProtKB-KW"/>
</dbReference>
<dbReference type="PANTHER" id="PTHR10971">
    <property type="entry name" value="MRNA EXPORT FACTOR AND BUB3"/>
    <property type="match status" value="1"/>
</dbReference>
<dbReference type="PROSITE" id="PS50082">
    <property type="entry name" value="WD_REPEATS_2"/>
    <property type="match status" value="1"/>
</dbReference>
<dbReference type="InterPro" id="IPR036322">
    <property type="entry name" value="WD40_repeat_dom_sf"/>
</dbReference>
<dbReference type="Gene3D" id="2.130.10.10">
    <property type="entry name" value="YVTN repeat-like/Quinoprotein amine dehydrogenase"/>
    <property type="match status" value="1"/>
</dbReference>
<dbReference type="Proteomes" id="UP001165289">
    <property type="component" value="Unassembled WGS sequence"/>
</dbReference>
<dbReference type="AlphaFoldDB" id="A0AAV7KDY3"/>
<dbReference type="InterPro" id="IPR001680">
    <property type="entry name" value="WD40_rpt"/>
</dbReference>
<dbReference type="FunFam" id="2.130.10.10:FF:000258">
    <property type="entry name" value="WD repeat-containing protein 92"/>
    <property type="match status" value="1"/>
</dbReference>
<evidence type="ECO:0000256" key="5">
    <source>
        <dbReference type="ARBA" id="ARBA00022737"/>
    </source>
</evidence>
<evidence type="ECO:0000313" key="11">
    <source>
        <dbReference type="Proteomes" id="UP001165289"/>
    </source>
</evidence>
<evidence type="ECO:0000256" key="7">
    <source>
        <dbReference type="ARBA" id="ARBA00039643"/>
    </source>
</evidence>
<evidence type="ECO:0000313" key="10">
    <source>
        <dbReference type="EMBL" id="KAI6659115.1"/>
    </source>
</evidence>
<name>A0AAV7KDY3_9METZ</name>
<evidence type="ECO:0000256" key="2">
    <source>
        <dbReference type="ARBA" id="ARBA00022490"/>
    </source>
</evidence>
<evidence type="ECO:0000256" key="1">
    <source>
        <dbReference type="ARBA" id="ARBA00004496"/>
    </source>
</evidence>
<evidence type="ECO:0000256" key="8">
    <source>
        <dbReference type="ARBA" id="ARBA00041547"/>
    </source>
</evidence>
<dbReference type="GO" id="GO:0005737">
    <property type="term" value="C:cytoplasm"/>
    <property type="evidence" value="ECO:0007669"/>
    <property type="project" value="UniProtKB-SubCell"/>
</dbReference>
<dbReference type="InterPro" id="IPR020472">
    <property type="entry name" value="WD40_PAC1"/>
</dbReference>
<keyword evidence="5" id="KW-0677">Repeat</keyword>
<dbReference type="PRINTS" id="PR00320">
    <property type="entry name" value="GPROTEINBRPT"/>
</dbReference>
<comment type="caution">
    <text evidence="10">The sequence shown here is derived from an EMBL/GenBank/DDBJ whole genome shotgun (WGS) entry which is preliminary data.</text>
</comment>
<dbReference type="EMBL" id="JAKMXF010000066">
    <property type="protein sequence ID" value="KAI6659115.1"/>
    <property type="molecule type" value="Genomic_DNA"/>
</dbReference>
<protein>
    <recommendedName>
        <fullName evidence="7">Dynein axonemal assembly factor 10</fullName>
    </recommendedName>
    <alternativeName>
        <fullName evidence="8">WD repeat-containing protein 92</fullName>
    </alternativeName>
</protein>
<dbReference type="Pfam" id="PF00400">
    <property type="entry name" value="WD40"/>
    <property type="match status" value="2"/>
</dbReference>
<evidence type="ECO:0000256" key="9">
    <source>
        <dbReference type="PROSITE-ProRule" id="PRU00221"/>
    </source>
</evidence>
<dbReference type="InterPro" id="IPR015943">
    <property type="entry name" value="WD40/YVTN_repeat-like_dom_sf"/>
</dbReference>
<proteinExistence type="predicted"/>
<dbReference type="PROSITE" id="PS00678">
    <property type="entry name" value="WD_REPEATS_1"/>
    <property type="match status" value="1"/>
</dbReference>
<comment type="subcellular location">
    <subcellularLocation>
        <location evidence="1">Cytoplasm</location>
    </subcellularLocation>
</comment>